<name>A0AAN7T001_9EURO</name>
<feature type="region of interest" description="Disordered" evidence="1">
    <location>
        <begin position="1"/>
        <end position="111"/>
    </location>
</feature>
<feature type="compositionally biased region" description="Basic residues" evidence="1">
    <location>
        <begin position="92"/>
        <end position="108"/>
    </location>
</feature>
<dbReference type="InterPro" id="IPR018606">
    <property type="entry name" value="Arb1"/>
</dbReference>
<dbReference type="GO" id="GO:0033167">
    <property type="term" value="C:ARC complex"/>
    <property type="evidence" value="ECO:0007669"/>
    <property type="project" value="InterPro"/>
</dbReference>
<dbReference type="Pfam" id="PF09692">
    <property type="entry name" value="Arb1"/>
    <property type="match status" value="1"/>
</dbReference>
<feature type="compositionally biased region" description="Basic and acidic residues" evidence="1">
    <location>
        <begin position="29"/>
        <end position="39"/>
    </location>
</feature>
<keyword evidence="3" id="KW-1185">Reference proteome</keyword>
<dbReference type="AlphaFoldDB" id="A0AAN7T001"/>
<proteinExistence type="predicted"/>
<gene>
    <name evidence="2" type="ORF">LTR05_004957</name>
</gene>
<evidence type="ECO:0000313" key="2">
    <source>
        <dbReference type="EMBL" id="KAK5085669.1"/>
    </source>
</evidence>
<dbReference type="Proteomes" id="UP001309876">
    <property type="component" value="Unassembled WGS sequence"/>
</dbReference>
<protein>
    <recommendedName>
        <fullName evidence="4">Argonaute complex, subunit Arb1</fullName>
    </recommendedName>
</protein>
<evidence type="ECO:0000313" key="3">
    <source>
        <dbReference type="Proteomes" id="UP001309876"/>
    </source>
</evidence>
<sequence>MADQQSSNLPIRVKESISTKQAADPVESEVQKANDKTELDGQIQHGNQAKIEEKVATDSHTNGAFGAGDDDEDEEGERGVVVTDPALLPEPKKKKKKNKARSAGKRGLNKPTGMEEFYADAPLTAAEYAEQKALYDTGLVVHRPGFVADENSRLLTAIQRFERTRKLTPERRDIFYKWLHYGSIKIGPNVGGGGQNLKEMDKGETAIALSQVSVSSELRDALDSIGTSQAKYVVDFMGCVRGFLSRVAPCIYPFDNKEAVEVVTSTIERFLDYLLQHDICPEYAKAILETRNFCREASFELWSCAEAQRWLPGDFNIACSTLLGGKYARDYDGETWWGDESLATGPKFVGLSEEEAKHIFTLGVAGAASEEAYQAYLDISRSDDSEEGLEIIRTIKEQGFEIVHLENPTADCKDMYNANSDKYRPVGKVIAKPWKNPEDPPEDVPVEQTKAARAGGASPDRYEFLIEEILLQHLSIGQKIMATIHQINCGIWFFDDVTKVFPDFDLWLVNELVEDYREARWLPDAYAPGAPGWDDAIVDDEAGSKGGEPTAA</sequence>
<evidence type="ECO:0008006" key="4">
    <source>
        <dbReference type="Google" id="ProtNLM"/>
    </source>
</evidence>
<accession>A0AAN7T001</accession>
<evidence type="ECO:0000256" key="1">
    <source>
        <dbReference type="SAM" id="MobiDB-lite"/>
    </source>
</evidence>
<dbReference type="EMBL" id="JAVRRJ010000004">
    <property type="protein sequence ID" value="KAK5085669.1"/>
    <property type="molecule type" value="Genomic_DNA"/>
</dbReference>
<dbReference type="GO" id="GO:0031047">
    <property type="term" value="P:regulatory ncRNA-mediated gene silencing"/>
    <property type="evidence" value="ECO:0007669"/>
    <property type="project" value="InterPro"/>
</dbReference>
<reference evidence="2 3" key="1">
    <citation type="submission" date="2023-08" db="EMBL/GenBank/DDBJ databases">
        <title>Black Yeasts Isolated from many extreme environments.</title>
        <authorList>
            <person name="Coleine C."/>
            <person name="Stajich J.E."/>
            <person name="Selbmann L."/>
        </authorList>
    </citation>
    <scope>NUCLEOTIDE SEQUENCE [LARGE SCALE GENOMIC DNA]</scope>
    <source>
        <strain evidence="2 3">CCFEE 5910</strain>
    </source>
</reference>
<comment type="caution">
    <text evidence="2">The sequence shown here is derived from an EMBL/GenBank/DDBJ whole genome shotgun (WGS) entry which is preliminary data.</text>
</comment>
<organism evidence="2 3">
    <name type="scientific">Lithohypha guttulata</name>
    <dbReference type="NCBI Taxonomy" id="1690604"/>
    <lineage>
        <taxon>Eukaryota</taxon>
        <taxon>Fungi</taxon>
        <taxon>Dikarya</taxon>
        <taxon>Ascomycota</taxon>
        <taxon>Pezizomycotina</taxon>
        <taxon>Eurotiomycetes</taxon>
        <taxon>Chaetothyriomycetidae</taxon>
        <taxon>Chaetothyriales</taxon>
        <taxon>Trichomeriaceae</taxon>
        <taxon>Lithohypha</taxon>
    </lineage>
</organism>
<feature type="region of interest" description="Disordered" evidence="1">
    <location>
        <begin position="532"/>
        <end position="552"/>
    </location>
</feature>